<dbReference type="AlphaFoldDB" id="A0A5B6VM77"/>
<name>A0A5B6VM77_9ROSI</name>
<comment type="caution">
    <text evidence="1">The sequence shown here is derived from an EMBL/GenBank/DDBJ whole genome shotgun (WGS) entry which is preliminary data.</text>
</comment>
<accession>A0A5B6VM77</accession>
<protein>
    <submittedName>
        <fullName evidence="1">Uncharacterized protein</fullName>
    </submittedName>
</protein>
<evidence type="ECO:0000313" key="2">
    <source>
        <dbReference type="Proteomes" id="UP000325315"/>
    </source>
</evidence>
<gene>
    <name evidence="1" type="ORF">EPI10_015908</name>
</gene>
<reference evidence="2" key="1">
    <citation type="journal article" date="2019" name="Plant Biotechnol. J.">
        <title>Genome sequencing of the Australian wild diploid species Gossypium australe highlights disease resistance and delayed gland morphogenesis.</title>
        <authorList>
            <person name="Cai Y."/>
            <person name="Cai X."/>
            <person name="Wang Q."/>
            <person name="Wang P."/>
            <person name="Zhang Y."/>
            <person name="Cai C."/>
            <person name="Xu Y."/>
            <person name="Wang K."/>
            <person name="Zhou Z."/>
            <person name="Wang C."/>
            <person name="Geng S."/>
            <person name="Li B."/>
            <person name="Dong Q."/>
            <person name="Hou Y."/>
            <person name="Wang H."/>
            <person name="Ai P."/>
            <person name="Liu Z."/>
            <person name="Yi F."/>
            <person name="Sun M."/>
            <person name="An G."/>
            <person name="Cheng J."/>
            <person name="Zhang Y."/>
            <person name="Shi Q."/>
            <person name="Xie Y."/>
            <person name="Shi X."/>
            <person name="Chang Y."/>
            <person name="Huang F."/>
            <person name="Chen Y."/>
            <person name="Hong S."/>
            <person name="Mi L."/>
            <person name="Sun Q."/>
            <person name="Zhang L."/>
            <person name="Zhou B."/>
            <person name="Peng R."/>
            <person name="Zhang X."/>
            <person name="Liu F."/>
        </authorList>
    </citation>
    <scope>NUCLEOTIDE SEQUENCE [LARGE SCALE GENOMIC DNA]</scope>
    <source>
        <strain evidence="2">cv. PA1801</strain>
    </source>
</reference>
<organism evidence="1 2">
    <name type="scientific">Gossypium australe</name>
    <dbReference type="NCBI Taxonomy" id="47621"/>
    <lineage>
        <taxon>Eukaryota</taxon>
        <taxon>Viridiplantae</taxon>
        <taxon>Streptophyta</taxon>
        <taxon>Embryophyta</taxon>
        <taxon>Tracheophyta</taxon>
        <taxon>Spermatophyta</taxon>
        <taxon>Magnoliopsida</taxon>
        <taxon>eudicotyledons</taxon>
        <taxon>Gunneridae</taxon>
        <taxon>Pentapetalae</taxon>
        <taxon>rosids</taxon>
        <taxon>malvids</taxon>
        <taxon>Malvales</taxon>
        <taxon>Malvaceae</taxon>
        <taxon>Malvoideae</taxon>
        <taxon>Gossypium</taxon>
    </lineage>
</organism>
<sequence>MLPIMDASAFTSIARIHVERLQLVRYVVYSISQGLHRSVGRPSKVDQRMGCNSVNLLIGFLMHLNLFSLKGGITLLSFTIGFSLQFRCLFPLSAHYTTIANSSLRLHLATSSQQLCLLPRHVPYGIPHHHPNSGHHYSNSHTTPPLESGICPCHHFLGADFLKKLAKGEGQDSNKKGKELMQGLARCEIWLVKYPTMVLYLSCSDFRLIKYSIIVVVQNWTSYYSVGLNKLFDLNLVAVQELEFFMLFSDGTLQRLGFLKKKGKTKPLTNGSKFTHIITRV</sequence>
<dbReference type="EMBL" id="SMMG02000006">
    <property type="protein sequence ID" value="KAA3470178.1"/>
    <property type="molecule type" value="Genomic_DNA"/>
</dbReference>
<dbReference type="Proteomes" id="UP000325315">
    <property type="component" value="Unassembled WGS sequence"/>
</dbReference>
<keyword evidence="2" id="KW-1185">Reference proteome</keyword>
<proteinExistence type="predicted"/>
<evidence type="ECO:0000313" key="1">
    <source>
        <dbReference type="EMBL" id="KAA3470178.1"/>
    </source>
</evidence>